<dbReference type="Proteomes" id="UP001221142">
    <property type="component" value="Unassembled WGS sequence"/>
</dbReference>
<gene>
    <name evidence="1" type="ORF">FB45DRAFT_1028036</name>
</gene>
<dbReference type="AlphaFoldDB" id="A0AAD7BUJ6"/>
<evidence type="ECO:0000313" key="2">
    <source>
        <dbReference type="Proteomes" id="UP001221142"/>
    </source>
</evidence>
<name>A0AAD7BUJ6_9AGAR</name>
<reference evidence="1" key="1">
    <citation type="submission" date="2023-03" db="EMBL/GenBank/DDBJ databases">
        <title>Massive genome expansion in bonnet fungi (Mycena s.s.) driven by repeated elements and novel gene families across ecological guilds.</title>
        <authorList>
            <consortium name="Lawrence Berkeley National Laboratory"/>
            <person name="Harder C.B."/>
            <person name="Miyauchi S."/>
            <person name="Viragh M."/>
            <person name="Kuo A."/>
            <person name="Thoen E."/>
            <person name="Andreopoulos B."/>
            <person name="Lu D."/>
            <person name="Skrede I."/>
            <person name="Drula E."/>
            <person name="Henrissat B."/>
            <person name="Morin E."/>
            <person name="Kohler A."/>
            <person name="Barry K."/>
            <person name="LaButti K."/>
            <person name="Morin E."/>
            <person name="Salamov A."/>
            <person name="Lipzen A."/>
            <person name="Mereny Z."/>
            <person name="Hegedus B."/>
            <person name="Baldrian P."/>
            <person name="Stursova M."/>
            <person name="Weitz H."/>
            <person name="Taylor A."/>
            <person name="Grigoriev I.V."/>
            <person name="Nagy L.G."/>
            <person name="Martin F."/>
            <person name="Kauserud H."/>
        </authorList>
    </citation>
    <scope>NUCLEOTIDE SEQUENCE</scope>
    <source>
        <strain evidence="1">9284</strain>
    </source>
</reference>
<dbReference type="EMBL" id="JARKIF010000009">
    <property type="protein sequence ID" value="KAJ7630855.1"/>
    <property type="molecule type" value="Genomic_DNA"/>
</dbReference>
<organism evidence="1 2">
    <name type="scientific">Roridomyces roridus</name>
    <dbReference type="NCBI Taxonomy" id="1738132"/>
    <lineage>
        <taxon>Eukaryota</taxon>
        <taxon>Fungi</taxon>
        <taxon>Dikarya</taxon>
        <taxon>Basidiomycota</taxon>
        <taxon>Agaricomycotina</taxon>
        <taxon>Agaricomycetes</taxon>
        <taxon>Agaricomycetidae</taxon>
        <taxon>Agaricales</taxon>
        <taxon>Marasmiineae</taxon>
        <taxon>Mycenaceae</taxon>
        <taxon>Roridomyces</taxon>
    </lineage>
</organism>
<keyword evidence="2" id="KW-1185">Reference proteome</keyword>
<evidence type="ECO:0000313" key="1">
    <source>
        <dbReference type="EMBL" id="KAJ7630855.1"/>
    </source>
</evidence>
<comment type="caution">
    <text evidence="1">The sequence shown here is derived from an EMBL/GenBank/DDBJ whole genome shotgun (WGS) entry which is preliminary data.</text>
</comment>
<protein>
    <submittedName>
        <fullName evidence="1">Uncharacterized protein</fullName>
    </submittedName>
</protein>
<accession>A0AAD7BUJ6</accession>
<sequence>MAGTSTSSLIYNIGLLATTDLGTLEDRWMYFDARAFQDMFSQADRKLWLSTGELDAKAFIGDERLHLANSSVVPVKSLKTTFIGELMGMAHQTTEEDVLIIVLCGVEGAGDLLVGGDRMYDPISKSDVEFALESSKVPRERTFLVSNTCYSGSWVSPKWSLYAAAGPPSAAIVATSSDQLRGSIFPYTKLGLPSATDLEAHQDSRMFFDACVFQDEFQHAHHRLWFSAAHIDAKVLVGDRHAEGLHLTSRPLFHVVPVDELKMAFIVSLSQIAGKAKEEDTLTIVLCGQGTSGDLVVDGRGFSDQLRKGEVEVALKHLKIPRERTFLIISNACYSGSWRSPKWSLHATAGARQTLATSDSNEIAFAGQGFPTEEEEPATVSLSPTETEELLSLCKAYAAVTHANVAIDVSVNTMTKEIARSKGSSFPVLDERVLLCKLRYRARDSRRVSIVADILNWATSGPVDEWTRGNGLGAMMEAEEHGAAIATEFFMGAHVGAIWGNNRRHPWKTMGPGAWLADAWKRSGRPEVDSRTWAQAVAKANADLEF</sequence>
<proteinExistence type="predicted"/>